<dbReference type="GO" id="GO:0031490">
    <property type="term" value="F:chromatin DNA binding"/>
    <property type="evidence" value="ECO:0007669"/>
    <property type="project" value="TreeGrafter"/>
</dbReference>
<keyword evidence="5" id="KW-1185">Reference proteome</keyword>
<dbReference type="SUPFAM" id="SSF47113">
    <property type="entry name" value="Histone-fold"/>
    <property type="match status" value="1"/>
</dbReference>
<dbReference type="GO" id="GO:0006272">
    <property type="term" value="P:leading strand elongation"/>
    <property type="evidence" value="ECO:0007669"/>
    <property type="project" value="TreeGrafter"/>
</dbReference>
<dbReference type="GO" id="GO:0008623">
    <property type="term" value="C:CHRAC"/>
    <property type="evidence" value="ECO:0007669"/>
    <property type="project" value="TreeGrafter"/>
</dbReference>
<sequence length="111" mass="12174">MSLPCNITNAEDVKLPMAPVLKIIKKAAGESHTFSNEFKVACSRAASVFMLQTVDIAVERSKKEGRATINPNDVIGAMEPLGHEDFQEKLRKALEAYRTKKAAKSAKKADK</sequence>
<evidence type="ECO:0000313" key="5">
    <source>
        <dbReference type="Proteomes" id="UP000492821"/>
    </source>
</evidence>
<dbReference type="CDD" id="cd22928">
    <property type="entry name" value="HFD_POLE3_DPB4"/>
    <property type="match status" value="1"/>
</dbReference>
<dbReference type="PANTHER" id="PTHR46172">
    <property type="entry name" value="DNA POLYMERASE EPSILON SUBUNIT 3"/>
    <property type="match status" value="1"/>
</dbReference>
<dbReference type="AlphaFoldDB" id="A0A7E4UXH1"/>
<evidence type="ECO:0000256" key="1">
    <source>
        <dbReference type="ARBA" id="ARBA00004123"/>
    </source>
</evidence>
<reference evidence="6" key="2">
    <citation type="submission" date="2020-10" db="UniProtKB">
        <authorList>
            <consortium name="WormBaseParasite"/>
        </authorList>
    </citation>
    <scope>IDENTIFICATION</scope>
</reference>
<dbReference type="GO" id="GO:0046982">
    <property type="term" value="F:protein heterodimerization activity"/>
    <property type="evidence" value="ECO:0007669"/>
    <property type="project" value="InterPro"/>
</dbReference>
<evidence type="ECO:0000313" key="6">
    <source>
        <dbReference type="WBParaSite" id="Pan_g13785.t1"/>
    </source>
</evidence>
<dbReference type="InterPro" id="IPR009072">
    <property type="entry name" value="Histone-fold"/>
</dbReference>
<keyword evidence="2" id="KW-0539">Nucleus</keyword>
<evidence type="ECO:0000259" key="4">
    <source>
        <dbReference type="Pfam" id="PF00808"/>
    </source>
</evidence>
<dbReference type="Gene3D" id="1.10.20.10">
    <property type="entry name" value="Histone, subunit A"/>
    <property type="match status" value="1"/>
</dbReference>
<dbReference type="WBParaSite" id="Pan_g13785.t1">
    <property type="protein sequence ID" value="Pan_g13785.t1"/>
    <property type="gene ID" value="Pan_g13785"/>
</dbReference>
<accession>A0A7E4UXH1</accession>
<name>A0A7E4UXH1_PANRE</name>
<protein>
    <recommendedName>
        <fullName evidence="3">DNA polymerase epsilon subunit 3</fullName>
    </recommendedName>
</protein>
<dbReference type="PANTHER" id="PTHR46172:SF1">
    <property type="entry name" value="DNA POLYMERASE EPSILON SUBUNIT 3"/>
    <property type="match status" value="1"/>
</dbReference>
<dbReference type="InterPro" id="IPR051377">
    <property type="entry name" value="DNA_Pol-Epsilon_Subunit"/>
</dbReference>
<dbReference type="InterPro" id="IPR003958">
    <property type="entry name" value="CBFA_NFYB_domain"/>
</dbReference>
<proteinExistence type="predicted"/>
<dbReference type="Pfam" id="PF00808">
    <property type="entry name" value="CBFD_NFYB_HMF"/>
    <property type="match status" value="1"/>
</dbReference>
<reference evidence="5" key="1">
    <citation type="journal article" date="2013" name="Genetics">
        <title>The draft genome and transcriptome of Panagrellus redivivus are shaped by the harsh demands of a free-living lifestyle.</title>
        <authorList>
            <person name="Srinivasan J."/>
            <person name="Dillman A.R."/>
            <person name="Macchietto M.G."/>
            <person name="Heikkinen L."/>
            <person name="Lakso M."/>
            <person name="Fracchia K.M."/>
            <person name="Antoshechkin I."/>
            <person name="Mortazavi A."/>
            <person name="Wong G."/>
            <person name="Sternberg P.W."/>
        </authorList>
    </citation>
    <scope>NUCLEOTIDE SEQUENCE [LARGE SCALE GENOMIC DNA]</scope>
    <source>
        <strain evidence="5">MT8872</strain>
    </source>
</reference>
<evidence type="ECO:0000256" key="3">
    <source>
        <dbReference type="ARBA" id="ARBA00039793"/>
    </source>
</evidence>
<dbReference type="Proteomes" id="UP000492821">
    <property type="component" value="Unassembled WGS sequence"/>
</dbReference>
<dbReference type="GO" id="GO:0031507">
    <property type="term" value="P:heterochromatin formation"/>
    <property type="evidence" value="ECO:0007669"/>
    <property type="project" value="TreeGrafter"/>
</dbReference>
<evidence type="ECO:0000256" key="2">
    <source>
        <dbReference type="ARBA" id="ARBA00023242"/>
    </source>
</evidence>
<dbReference type="GO" id="GO:0006974">
    <property type="term" value="P:DNA damage response"/>
    <property type="evidence" value="ECO:0007669"/>
    <property type="project" value="TreeGrafter"/>
</dbReference>
<organism evidence="5 6">
    <name type="scientific">Panagrellus redivivus</name>
    <name type="common">Microworm</name>
    <dbReference type="NCBI Taxonomy" id="6233"/>
    <lineage>
        <taxon>Eukaryota</taxon>
        <taxon>Metazoa</taxon>
        <taxon>Ecdysozoa</taxon>
        <taxon>Nematoda</taxon>
        <taxon>Chromadorea</taxon>
        <taxon>Rhabditida</taxon>
        <taxon>Tylenchina</taxon>
        <taxon>Panagrolaimomorpha</taxon>
        <taxon>Panagrolaimoidea</taxon>
        <taxon>Panagrolaimidae</taxon>
        <taxon>Panagrellus</taxon>
    </lineage>
</organism>
<feature type="domain" description="Transcription factor CBF/NF-Y/archaeal histone" evidence="4">
    <location>
        <begin position="14"/>
        <end position="78"/>
    </location>
</feature>
<comment type="subcellular location">
    <subcellularLocation>
        <location evidence="1">Nucleus</location>
    </subcellularLocation>
</comment>
<dbReference type="GO" id="GO:0008622">
    <property type="term" value="C:epsilon DNA polymerase complex"/>
    <property type="evidence" value="ECO:0007669"/>
    <property type="project" value="TreeGrafter"/>
</dbReference>